<dbReference type="RefSeq" id="XP_049148556.1">
    <property type="nucleotide sequence ID" value="XM_049291411.1"/>
</dbReference>
<dbReference type="GeneID" id="73346421"/>
<name>A0A9Q8WLE3_9PEZI</name>
<dbReference type="PANTHER" id="PTHR22913">
    <property type="entry name" value="HYALURONAN SYNTHASE"/>
    <property type="match status" value="1"/>
</dbReference>
<evidence type="ECO:0000256" key="7">
    <source>
        <dbReference type="SAM" id="MobiDB-lite"/>
    </source>
</evidence>
<feature type="transmembrane region" description="Helical" evidence="8">
    <location>
        <begin position="530"/>
        <end position="552"/>
    </location>
</feature>
<protein>
    <recommendedName>
        <fullName evidence="9">Glycosyltransferase 2-like domain-containing protein</fullName>
    </recommendedName>
</protein>
<dbReference type="InterPro" id="IPR029044">
    <property type="entry name" value="Nucleotide-diphossugar_trans"/>
</dbReference>
<evidence type="ECO:0000313" key="10">
    <source>
        <dbReference type="EMBL" id="UQC86945.1"/>
    </source>
</evidence>
<dbReference type="CDD" id="cd06423">
    <property type="entry name" value="CESA_like"/>
    <property type="match status" value="1"/>
</dbReference>
<evidence type="ECO:0000256" key="8">
    <source>
        <dbReference type="SAM" id="Phobius"/>
    </source>
</evidence>
<dbReference type="SUPFAM" id="SSF53448">
    <property type="entry name" value="Nucleotide-diphospho-sugar transferases"/>
    <property type="match status" value="1"/>
</dbReference>
<feature type="domain" description="Glycosyltransferase 2-like" evidence="9">
    <location>
        <begin position="204"/>
        <end position="376"/>
    </location>
</feature>
<dbReference type="Gene3D" id="3.90.550.10">
    <property type="entry name" value="Spore Coat Polysaccharide Biosynthesis Protein SpsA, Chain A"/>
    <property type="match status" value="1"/>
</dbReference>
<keyword evidence="8" id="KW-0812">Transmembrane</keyword>
<evidence type="ECO:0000256" key="2">
    <source>
        <dbReference type="ARBA" id="ARBA00006782"/>
    </source>
</evidence>
<gene>
    <name evidence="10" type="ORF">CLUP02_12447</name>
</gene>
<dbReference type="GO" id="GO:0030213">
    <property type="term" value="P:hyaluronan biosynthetic process"/>
    <property type="evidence" value="ECO:0007669"/>
    <property type="project" value="TreeGrafter"/>
</dbReference>
<evidence type="ECO:0000256" key="1">
    <source>
        <dbReference type="ARBA" id="ARBA00004236"/>
    </source>
</evidence>
<keyword evidence="8" id="KW-1133">Transmembrane helix</keyword>
<dbReference type="GO" id="GO:0050501">
    <property type="term" value="F:hyaluronan synthase activity"/>
    <property type="evidence" value="ECO:0007669"/>
    <property type="project" value="TreeGrafter"/>
</dbReference>
<dbReference type="AlphaFoldDB" id="A0A9Q8WLE3"/>
<evidence type="ECO:0000256" key="4">
    <source>
        <dbReference type="ARBA" id="ARBA00022676"/>
    </source>
</evidence>
<keyword evidence="4" id="KW-0328">Glycosyltransferase</keyword>
<reference evidence="10" key="1">
    <citation type="journal article" date="2021" name="Mol. Plant Microbe Interact.">
        <title>Complete Genome Sequence of the Plant-Pathogenic Fungus Colletotrichum lupini.</title>
        <authorList>
            <person name="Baroncelli R."/>
            <person name="Pensec F."/>
            <person name="Da Lio D."/>
            <person name="Boufleur T."/>
            <person name="Vicente I."/>
            <person name="Sarrocco S."/>
            <person name="Picot A."/>
            <person name="Baraldi E."/>
            <person name="Sukno S."/>
            <person name="Thon M."/>
            <person name="Le Floch G."/>
        </authorList>
    </citation>
    <scope>NUCLEOTIDE SEQUENCE</scope>
    <source>
        <strain evidence="10">IMI 504893</strain>
    </source>
</reference>
<evidence type="ECO:0000256" key="6">
    <source>
        <dbReference type="ARBA" id="ARBA00023136"/>
    </source>
</evidence>
<sequence>MPLDLLIRVGPFCVKGLSADCLGCKEEAACLDEVKTFVTFYFQVKLLSRAIEELTAAVSRRLFWITSTSYQAASRPHRRQQQQKQMAVKVAINTEGDIRGVQIHGVPASEDFLKGTTFPAVAKMTASCFRATIGRLVALGTILTFVTFQYIAVKSKPQLSFYEIFLQLSSCILLCNFLVVVARWAEYEPIQGLKDNGRLPSINVIVPAYNESEFVRNSISSVLSSDYPRDKVHIIVVDDGSTDDTWSHIQHALPPKSSTLCTTIRHEINRGKRQAMVTAFEVANNEILVTLDSDTTLDKHTLRNLASPFVLDSDVGGVAGHLSVFNIQSQGWDSFIPRILDCLFEQNGNIPRAAQSKHGFVTILPGAISAFRRDAILPHTKALVDTRFLGRPMRHGEDVQLTMGLLRDGWRLKYQSNAVGYTVAPETFLKAFLMYVRWERSNHTYWMLGLVRLAFRDAARFFTRRFARPCSSEPELLLPGDLEKQGGRREVNARTPDYHPMLMIFCAGFANFSYLSIVISWLRGFYFSPWVTFMNLGCLVVFATWFSTLLLADALHESESNMAVEGDVKESDETRLLRTEGSYSRLRKKLQYSCFSTVANFTFVCWASVIGLLTLRSQSWLTSLRKSSGVRRQNQKDLAPVPCDFAIDQRHRRVREYRSLLASCSLSWKNASDGFGFSLFTAGIGRQVGAPSHRRGNGGSIGPLHSKPGSSFGPAKRGGTWPSDAAAWDATQHGDNGEDYKTRGREVNGGKLAYEASRSMPFIFQNSYESPNIVKTRSSHPQMYSFTFDDDSWNEKDEILTLFAQRNAQASFFLRSTLWTADSIKDDGKSVVQSIHKNRHLIGFSTSSRHPHSGVEHDDLLKARQKISTVLGASSSSEGLRPQYIWSSPVDCTVRNGCVEKLTINGQRLVLWDGRPADMSNNTETTLLLDRLQAADSGRDSFLIPIRGFQKESNHSFGDLLDGFLQKGFQPVTVGDCINDPKHFWYLDHLGRPATSLAFGRHGVVSPGTFLSQVRWSGILAVFFLELMALSMMTHYDLVKKEKPLVNLSNIKLGRMATYFSGNE</sequence>
<keyword evidence="6 8" id="KW-0472">Membrane</keyword>
<evidence type="ECO:0000256" key="3">
    <source>
        <dbReference type="ARBA" id="ARBA00022475"/>
    </source>
</evidence>
<accession>A0A9Q8WLE3</accession>
<evidence type="ECO:0000256" key="5">
    <source>
        <dbReference type="ARBA" id="ARBA00022679"/>
    </source>
</evidence>
<dbReference type="Pfam" id="PF00535">
    <property type="entry name" value="Glycos_transf_2"/>
    <property type="match status" value="1"/>
</dbReference>
<feature type="transmembrane region" description="Helical" evidence="8">
    <location>
        <begin position="133"/>
        <end position="152"/>
    </location>
</feature>
<feature type="transmembrane region" description="Helical" evidence="8">
    <location>
        <begin position="164"/>
        <end position="185"/>
    </location>
</feature>
<feature type="transmembrane region" description="Helical" evidence="8">
    <location>
        <begin position="502"/>
        <end position="524"/>
    </location>
</feature>
<feature type="transmembrane region" description="Helical" evidence="8">
    <location>
        <begin position="592"/>
        <end position="615"/>
    </location>
</feature>
<comment type="similarity">
    <text evidence="2">Belongs to the NodC/HAS family.</text>
</comment>
<dbReference type="EMBL" id="CP019478">
    <property type="protein sequence ID" value="UQC86945.1"/>
    <property type="molecule type" value="Genomic_DNA"/>
</dbReference>
<dbReference type="GO" id="GO:0085029">
    <property type="term" value="P:extracellular matrix assembly"/>
    <property type="evidence" value="ECO:0007669"/>
    <property type="project" value="TreeGrafter"/>
</dbReference>
<comment type="subcellular location">
    <subcellularLocation>
        <location evidence="1">Cell membrane</location>
    </subcellularLocation>
</comment>
<dbReference type="Gene3D" id="3.20.20.370">
    <property type="entry name" value="Glycoside hydrolase/deacetylase"/>
    <property type="match status" value="1"/>
</dbReference>
<keyword evidence="11" id="KW-1185">Reference proteome</keyword>
<keyword evidence="5" id="KW-0808">Transferase</keyword>
<keyword evidence="3" id="KW-1003">Cell membrane</keyword>
<evidence type="ECO:0000259" key="9">
    <source>
        <dbReference type="Pfam" id="PF00535"/>
    </source>
</evidence>
<dbReference type="SUPFAM" id="SSF88713">
    <property type="entry name" value="Glycoside hydrolase/deacetylase"/>
    <property type="match status" value="1"/>
</dbReference>
<dbReference type="KEGG" id="clup:CLUP02_12447"/>
<dbReference type="GO" id="GO:0005975">
    <property type="term" value="P:carbohydrate metabolic process"/>
    <property type="evidence" value="ECO:0007669"/>
    <property type="project" value="InterPro"/>
</dbReference>
<dbReference type="Proteomes" id="UP000830671">
    <property type="component" value="Chromosome 6"/>
</dbReference>
<dbReference type="PANTHER" id="PTHR22913:SF12">
    <property type="entry name" value="MANNURONAN SYNTHASE"/>
    <property type="match status" value="1"/>
</dbReference>
<feature type="region of interest" description="Disordered" evidence="7">
    <location>
        <begin position="690"/>
        <end position="718"/>
    </location>
</feature>
<dbReference type="InterPro" id="IPR001173">
    <property type="entry name" value="Glyco_trans_2-like"/>
</dbReference>
<dbReference type="GO" id="GO:0005886">
    <property type="term" value="C:plasma membrane"/>
    <property type="evidence" value="ECO:0007669"/>
    <property type="project" value="UniProtKB-SubCell"/>
</dbReference>
<evidence type="ECO:0000313" key="11">
    <source>
        <dbReference type="Proteomes" id="UP000830671"/>
    </source>
</evidence>
<dbReference type="InterPro" id="IPR011330">
    <property type="entry name" value="Glyco_hydro/deAcase_b/a-brl"/>
</dbReference>
<proteinExistence type="inferred from homology"/>
<organism evidence="10 11">
    <name type="scientific">Colletotrichum lupini</name>
    <dbReference type="NCBI Taxonomy" id="145971"/>
    <lineage>
        <taxon>Eukaryota</taxon>
        <taxon>Fungi</taxon>
        <taxon>Dikarya</taxon>
        <taxon>Ascomycota</taxon>
        <taxon>Pezizomycotina</taxon>
        <taxon>Sordariomycetes</taxon>
        <taxon>Hypocreomycetidae</taxon>
        <taxon>Glomerellales</taxon>
        <taxon>Glomerellaceae</taxon>
        <taxon>Colletotrichum</taxon>
        <taxon>Colletotrichum acutatum species complex</taxon>
    </lineage>
</organism>